<dbReference type="InterPro" id="IPR005524">
    <property type="entry name" value="DUF318"/>
</dbReference>
<evidence type="ECO:0000313" key="8">
    <source>
        <dbReference type="EMBL" id="MST50230.1"/>
    </source>
</evidence>
<dbReference type="GO" id="GO:0005886">
    <property type="term" value="C:plasma membrane"/>
    <property type="evidence" value="ECO:0007669"/>
    <property type="project" value="UniProtKB-SubCell"/>
</dbReference>
<feature type="transmembrane region" description="Helical" evidence="7">
    <location>
        <begin position="334"/>
        <end position="355"/>
    </location>
</feature>
<keyword evidence="9" id="KW-1185">Reference proteome</keyword>
<keyword evidence="6 7" id="KW-0472">Membrane</keyword>
<evidence type="ECO:0000313" key="9">
    <source>
        <dbReference type="Proteomes" id="UP000442535"/>
    </source>
</evidence>
<protein>
    <submittedName>
        <fullName evidence="8">Permease</fullName>
    </submittedName>
</protein>
<dbReference type="PANTHER" id="PTHR42775">
    <property type="entry name" value="PERMEASE RV2963-RELATED"/>
    <property type="match status" value="1"/>
</dbReference>
<comment type="caution">
    <text evidence="8">The sequence shown here is derived from an EMBL/GenBank/DDBJ whole genome shotgun (WGS) entry which is preliminary data.</text>
</comment>
<evidence type="ECO:0000256" key="1">
    <source>
        <dbReference type="ARBA" id="ARBA00004651"/>
    </source>
</evidence>
<dbReference type="InterPro" id="IPR053166">
    <property type="entry name" value="UPF0718_permease"/>
</dbReference>
<sequence length="356" mass="38155">MSLTPPKLRSTLRPLHPETRGGAVTWLTVAALIWAGLYWLNENLWNWIFAGLGLDTSEHIPGAVHFFFYDSAKVLLLLVGMIFVIGLFRTALNAERVRDYLLGKPLALALVLAAALGAVTPFCSCSSIPLFIGFVAAGVPLGVTLTFLLASPLVNEVAVVMLAQSFGWQVTLAYVASGLLMAILLGALFTRLQLENQVKDFVRNTPVAKLQAEGGTITLARRIDAAQGETREIVGRVWKWVLVGVGIGALIHGWVPADWLAAHAGRDNPLAVVLVTALGVPLYSNAAGVIPIAEALWAKGMATGTVLAFMMGTVALSFPEFILLKQVLKPKLLAIFFGSAAVSIMLLGFLFNLIFP</sequence>
<dbReference type="Pfam" id="PF03773">
    <property type="entry name" value="ArsP_1"/>
    <property type="match status" value="1"/>
</dbReference>
<comment type="similarity">
    <text evidence="2">Belongs to the UPF0718 family.</text>
</comment>
<feature type="transmembrane region" description="Helical" evidence="7">
    <location>
        <begin position="21"/>
        <end position="41"/>
    </location>
</feature>
<accession>A0A7K0K576</accession>
<feature type="transmembrane region" description="Helical" evidence="7">
    <location>
        <begin position="75"/>
        <end position="94"/>
    </location>
</feature>
<dbReference type="RefSeq" id="WP_154545678.1">
    <property type="nucleotide sequence ID" value="NZ_VUMY01000015.1"/>
</dbReference>
<evidence type="ECO:0000256" key="4">
    <source>
        <dbReference type="ARBA" id="ARBA00022692"/>
    </source>
</evidence>
<reference evidence="8 9" key="1">
    <citation type="submission" date="2019-08" db="EMBL/GenBank/DDBJ databases">
        <title>In-depth cultivation of the pig gut microbiome towards novel bacterial diversity and tailored functional studies.</title>
        <authorList>
            <person name="Wylensek D."/>
            <person name="Hitch T.C.A."/>
            <person name="Clavel T."/>
        </authorList>
    </citation>
    <scope>NUCLEOTIDE SEQUENCE [LARGE SCALE GENOMIC DNA]</scope>
    <source>
        <strain evidence="8 9">RF-GAM-744-WT-7</strain>
    </source>
</reference>
<keyword evidence="5 7" id="KW-1133">Transmembrane helix</keyword>
<gene>
    <name evidence="8" type="ORF">FYJ63_08315</name>
</gene>
<feature type="transmembrane region" description="Helical" evidence="7">
    <location>
        <begin position="166"/>
        <end position="189"/>
    </location>
</feature>
<dbReference type="Proteomes" id="UP000442535">
    <property type="component" value="Unassembled WGS sequence"/>
</dbReference>
<comment type="subcellular location">
    <subcellularLocation>
        <location evidence="1">Cell membrane</location>
        <topology evidence="1">Multi-pass membrane protein</topology>
    </subcellularLocation>
</comment>
<dbReference type="EMBL" id="VUMY01000015">
    <property type="protein sequence ID" value="MST50230.1"/>
    <property type="molecule type" value="Genomic_DNA"/>
</dbReference>
<dbReference type="AlphaFoldDB" id="A0A7K0K576"/>
<feature type="transmembrane region" description="Helical" evidence="7">
    <location>
        <begin position="269"/>
        <end position="290"/>
    </location>
</feature>
<keyword evidence="3" id="KW-1003">Cell membrane</keyword>
<evidence type="ECO:0000256" key="5">
    <source>
        <dbReference type="ARBA" id="ARBA00022989"/>
    </source>
</evidence>
<feature type="transmembrane region" description="Helical" evidence="7">
    <location>
        <begin position="237"/>
        <end position="257"/>
    </location>
</feature>
<evidence type="ECO:0000256" key="3">
    <source>
        <dbReference type="ARBA" id="ARBA00022475"/>
    </source>
</evidence>
<organism evidence="8 9">
    <name type="scientific">Mobiluncus porci</name>
    <dbReference type="NCBI Taxonomy" id="2652278"/>
    <lineage>
        <taxon>Bacteria</taxon>
        <taxon>Bacillati</taxon>
        <taxon>Actinomycetota</taxon>
        <taxon>Actinomycetes</taxon>
        <taxon>Actinomycetales</taxon>
        <taxon>Actinomycetaceae</taxon>
        <taxon>Mobiluncus</taxon>
    </lineage>
</organism>
<evidence type="ECO:0000256" key="7">
    <source>
        <dbReference type="SAM" id="Phobius"/>
    </source>
</evidence>
<evidence type="ECO:0000256" key="2">
    <source>
        <dbReference type="ARBA" id="ARBA00006386"/>
    </source>
</evidence>
<feature type="transmembrane region" description="Helical" evidence="7">
    <location>
        <begin position="106"/>
        <end position="123"/>
    </location>
</feature>
<feature type="transmembrane region" description="Helical" evidence="7">
    <location>
        <begin position="130"/>
        <end position="154"/>
    </location>
</feature>
<feature type="transmembrane region" description="Helical" evidence="7">
    <location>
        <begin position="302"/>
        <end position="322"/>
    </location>
</feature>
<proteinExistence type="inferred from homology"/>
<name>A0A7K0K576_9ACTO</name>
<evidence type="ECO:0000256" key="6">
    <source>
        <dbReference type="ARBA" id="ARBA00023136"/>
    </source>
</evidence>
<keyword evidence="4 7" id="KW-0812">Transmembrane</keyword>
<dbReference type="PANTHER" id="PTHR42775:SF1">
    <property type="entry name" value="PERMEASE RV2963-RELATED"/>
    <property type="match status" value="1"/>
</dbReference>